<dbReference type="RefSeq" id="WP_203990390.1">
    <property type="nucleotide sequence ID" value="NZ_BOOU01000068.1"/>
</dbReference>
<dbReference type="AlphaFoldDB" id="A0A919R7Z4"/>
<gene>
    <name evidence="1" type="ORF">Sru01_50680</name>
</gene>
<dbReference type="EMBL" id="BOOU01000068">
    <property type="protein sequence ID" value="GII80086.1"/>
    <property type="molecule type" value="Genomic_DNA"/>
</dbReference>
<name>A0A919R7Z4_9ACTN</name>
<evidence type="ECO:0000313" key="2">
    <source>
        <dbReference type="Proteomes" id="UP000655287"/>
    </source>
</evidence>
<sequence>MERWDPLVRAQECYERAVFGGDPAAVAAGERELDGLDAASALARGRLVHARFLVERQEDAEELALFERAEMLFERVGDRRGLGEALFWKGIVHQVVRGDHEAATPLFEQAHELATETGDRLTTSYALRHLGIAAHVAGDLAAARARLEESTALRRELGFGAGVAANLIGLAYIAGVEQRPKAAAELLDEADDLARRSDAAAIAAMASEARGNLGL</sequence>
<proteinExistence type="predicted"/>
<accession>A0A919R7Z4</accession>
<organism evidence="1 2">
    <name type="scientific">Sphaerisporangium rufum</name>
    <dbReference type="NCBI Taxonomy" id="1381558"/>
    <lineage>
        <taxon>Bacteria</taxon>
        <taxon>Bacillati</taxon>
        <taxon>Actinomycetota</taxon>
        <taxon>Actinomycetes</taxon>
        <taxon>Streptosporangiales</taxon>
        <taxon>Streptosporangiaceae</taxon>
        <taxon>Sphaerisporangium</taxon>
    </lineage>
</organism>
<dbReference type="Gene3D" id="1.25.40.10">
    <property type="entry name" value="Tetratricopeptide repeat domain"/>
    <property type="match status" value="1"/>
</dbReference>
<protein>
    <recommendedName>
        <fullName evidence="3">Tetratricopeptide repeat protein</fullName>
    </recommendedName>
</protein>
<evidence type="ECO:0008006" key="3">
    <source>
        <dbReference type="Google" id="ProtNLM"/>
    </source>
</evidence>
<dbReference type="Proteomes" id="UP000655287">
    <property type="component" value="Unassembled WGS sequence"/>
</dbReference>
<dbReference type="Pfam" id="PF13424">
    <property type="entry name" value="TPR_12"/>
    <property type="match status" value="1"/>
</dbReference>
<dbReference type="InterPro" id="IPR011990">
    <property type="entry name" value="TPR-like_helical_dom_sf"/>
</dbReference>
<dbReference type="SUPFAM" id="SSF48452">
    <property type="entry name" value="TPR-like"/>
    <property type="match status" value="1"/>
</dbReference>
<comment type="caution">
    <text evidence="1">The sequence shown here is derived from an EMBL/GenBank/DDBJ whole genome shotgun (WGS) entry which is preliminary data.</text>
</comment>
<evidence type="ECO:0000313" key="1">
    <source>
        <dbReference type="EMBL" id="GII80086.1"/>
    </source>
</evidence>
<keyword evidence="2" id="KW-1185">Reference proteome</keyword>
<reference evidence="1" key="1">
    <citation type="submission" date="2021-01" db="EMBL/GenBank/DDBJ databases">
        <title>Whole genome shotgun sequence of Sphaerisporangium rufum NBRC 109079.</title>
        <authorList>
            <person name="Komaki H."/>
            <person name="Tamura T."/>
        </authorList>
    </citation>
    <scope>NUCLEOTIDE SEQUENCE</scope>
    <source>
        <strain evidence="1">NBRC 109079</strain>
    </source>
</reference>